<evidence type="ECO:0000256" key="3">
    <source>
        <dbReference type="ARBA" id="ARBA00022729"/>
    </source>
</evidence>
<evidence type="ECO:0000256" key="8">
    <source>
        <dbReference type="SAM" id="SignalP"/>
    </source>
</evidence>
<dbReference type="KEGG" id="aten:116300591"/>
<feature type="disulfide bond" evidence="6">
    <location>
        <begin position="385"/>
        <end position="394"/>
    </location>
</feature>
<dbReference type="Proteomes" id="UP000515163">
    <property type="component" value="Unplaced"/>
</dbReference>
<dbReference type="GeneID" id="116300591"/>
<sequence>MDGTSSQIYLIFSVLLRVILSQDVNIGNIFPDDVLTPYSGHHRSKRSLRFVRECQPVYFGNRTHEEFPASNTIKSGNNFVKVHNLFYEYNLGNVTQQVYGHYGVVEDPLRTFSIVEPGGADGCNQSRRATVSQTSKQRNCVVASNAGYFRTKNGHCLGNIFSDGRQVLDAGGIQNVNFGIRKDGTIITGYLSEEMVLDLENPFVQLVTGVVWLLRKGELYINESKKIECEDLEETGSVDMFVNVMSGRTAIGHDAQGNVVLLQVDGRTHHRGMNLYNFAKYLKKLGLVNAINLDGGGSATFVVNGTTVNYPSDGCGEFICARKVSTIACFHEPDCYPIDCNKHGTCRMGVCDCDQHWTGDKCDVLECSQLQCSLNGVCTEGGCICSPGWTGKACEKACPTGMFGVNCSSHCTCINGGKCDAVTGDCLCAPGWMGIHCQLKCPPGKFGIACEEKCNCSMPCECDAATGFCNNTLNGHSTDMNYWKNNSRSWIKCLDSKSSESPIEALSEKEVEMKNEYRTLLYWFIGVTSLCAVSMLANFILIYMQCNISAKRKRRRLEEQEFLFISDEEL</sequence>
<accession>A0A6P8IF60</accession>
<dbReference type="Gene3D" id="2.170.300.10">
    <property type="entry name" value="Tie2 ligand-binding domain superfamily"/>
    <property type="match status" value="1"/>
</dbReference>
<organism evidence="10 11">
    <name type="scientific">Actinia tenebrosa</name>
    <name type="common">Australian red waratah sea anemone</name>
    <dbReference type="NCBI Taxonomy" id="6105"/>
    <lineage>
        <taxon>Eukaryota</taxon>
        <taxon>Metazoa</taxon>
        <taxon>Cnidaria</taxon>
        <taxon>Anthozoa</taxon>
        <taxon>Hexacorallia</taxon>
        <taxon>Actiniaria</taxon>
        <taxon>Actiniidae</taxon>
        <taxon>Actinia</taxon>
    </lineage>
</organism>
<evidence type="ECO:0000313" key="10">
    <source>
        <dbReference type="Proteomes" id="UP000515163"/>
    </source>
</evidence>
<dbReference type="InterPro" id="IPR000742">
    <property type="entry name" value="EGF"/>
</dbReference>
<evidence type="ECO:0000256" key="1">
    <source>
        <dbReference type="ARBA" id="ARBA00006373"/>
    </source>
</evidence>
<protein>
    <submittedName>
        <fullName evidence="11">N-acetylglucosamine-1-phosphodiester alpha-N-acetylglucosaminidase-like</fullName>
    </submittedName>
</protein>
<dbReference type="InParanoid" id="A0A6P8IF60"/>
<evidence type="ECO:0000256" key="4">
    <source>
        <dbReference type="ARBA" id="ARBA00022737"/>
    </source>
</evidence>
<keyword evidence="7" id="KW-1133">Transmembrane helix</keyword>
<feature type="signal peptide" evidence="8">
    <location>
        <begin position="1"/>
        <end position="21"/>
    </location>
</feature>
<comment type="similarity">
    <text evidence="1">Belongs to the EGF domain peptide family.</text>
</comment>
<feature type="transmembrane region" description="Helical" evidence="7">
    <location>
        <begin position="520"/>
        <end position="546"/>
    </location>
</feature>
<keyword evidence="4" id="KW-0677">Repeat</keyword>
<dbReference type="FunCoup" id="A0A6P8IF60">
    <property type="interactions" value="395"/>
</dbReference>
<keyword evidence="5 6" id="KW-1015">Disulfide bond</keyword>
<evidence type="ECO:0000256" key="5">
    <source>
        <dbReference type="ARBA" id="ARBA00023157"/>
    </source>
</evidence>
<gene>
    <name evidence="11" type="primary">LOC116300591</name>
</gene>
<evidence type="ECO:0000256" key="7">
    <source>
        <dbReference type="SAM" id="Phobius"/>
    </source>
</evidence>
<dbReference type="Gene3D" id="2.10.25.10">
    <property type="entry name" value="Laminin"/>
    <property type="match status" value="1"/>
</dbReference>
<dbReference type="FunFam" id="2.170.300.10:FF:000041">
    <property type="entry name" value="Tyrosine protein kinase receptor tie-1, putative"/>
    <property type="match status" value="1"/>
</dbReference>
<dbReference type="PANTHER" id="PTHR40446:SF2">
    <property type="entry name" value="N-ACETYLGLUCOSAMINE-1-PHOSPHODIESTER ALPHA-N-ACETYLGLUCOSAMINIDASE"/>
    <property type="match status" value="1"/>
</dbReference>
<keyword evidence="10" id="KW-1185">Reference proteome</keyword>
<keyword evidence="7" id="KW-0472">Membrane</keyword>
<proteinExistence type="inferred from homology"/>
<dbReference type="PANTHER" id="PTHR40446">
    <property type="entry name" value="N-ACETYLGLUCOSAMINE-1-PHOSPHODIESTER ALPHA-N-ACETYLGLUCOSAMINIDASE"/>
    <property type="match status" value="1"/>
</dbReference>
<feature type="domain" description="EGF-like" evidence="9">
    <location>
        <begin position="363"/>
        <end position="395"/>
    </location>
</feature>
<dbReference type="GO" id="GO:0033299">
    <property type="term" value="P:secretion of lysosomal enzymes"/>
    <property type="evidence" value="ECO:0007669"/>
    <property type="project" value="TreeGrafter"/>
</dbReference>
<dbReference type="PROSITE" id="PS00022">
    <property type="entry name" value="EGF_1"/>
    <property type="match status" value="2"/>
</dbReference>
<dbReference type="RefSeq" id="XP_031565340.1">
    <property type="nucleotide sequence ID" value="XM_031709480.1"/>
</dbReference>
<evidence type="ECO:0000313" key="11">
    <source>
        <dbReference type="RefSeq" id="XP_031565340.1"/>
    </source>
</evidence>
<dbReference type="PROSITE" id="PS50026">
    <property type="entry name" value="EGF_3"/>
    <property type="match status" value="1"/>
</dbReference>
<evidence type="ECO:0000259" key="9">
    <source>
        <dbReference type="PROSITE" id="PS50026"/>
    </source>
</evidence>
<keyword evidence="3 8" id="KW-0732">Signal</keyword>
<dbReference type="InterPro" id="IPR018711">
    <property type="entry name" value="NAGPA"/>
</dbReference>
<evidence type="ECO:0000256" key="6">
    <source>
        <dbReference type="PROSITE-ProRule" id="PRU00076"/>
    </source>
</evidence>
<dbReference type="Pfam" id="PF23106">
    <property type="entry name" value="EGF_Teneurin"/>
    <property type="match status" value="2"/>
</dbReference>
<comment type="caution">
    <text evidence="6">Lacks conserved residue(s) required for the propagation of feature annotation.</text>
</comment>
<dbReference type="Pfam" id="PF09992">
    <property type="entry name" value="NAGPA"/>
    <property type="match status" value="1"/>
</dbReference>
<keyword evidence="7" id="KW-0812">Transmembrane</keyword>
<keyword evidence="2 6" id="KW-0245">EGF-like domain</keyword>
<reference evidence="11" key="1">
    <citation type="submission" date="2025-08" db="UniProtKB">
        <authorList>
            <consortium name="RefSeq"/>
        </authorList>
    </citation>
    <scope>IDENTIFICATION</scope>
    <source>
        <tissue evidence="11">Tentacle</tissue>
    </source>
</reference>
<dbReference type="AlphaFoldDB" id="A0A6P8IF60"/>
<name>A0A6P8IF60_ACTTE</name>
<dbReference type="OrthoDB" id="192253at2759"/>
<dbReference type="SUPFAM" id="SSF57196">
    <property type="entry name" value="EGF/Laminin"/>
    <property type="match status" value="1"/>
</dbReference>
<dbReference type="SMART" id="SM00181">
    <property type="entry name" value="EGF"/>
    <property type="match status" value="3"/>
</dbReference>
<feature type="chain" id="PRO_5028040897" evidence="8">
    <location>
        <begin position="22"/>
        <end position="570"/>
    </location>
</feature>
<evidence type="ECO:0000256" key="2">
    <source>
        <dbReference type="ARBA" id="ARBA00022536"/>
    </source>
</evidence>